<dbReference type="Proteomes" id="UP000254331">
    <property type="component" value="Unassembled WGS sequence"/>
</dbReference>
<organism evidence="1 2">
    <name type="scientific">Proteus vulgaris</name>
    <dbReference type="NCBI Taxonomy" id="585"/>
    <lineage>
        <taxon>Bacteria</taxon>
        <taxon>Pseudomonadati</taxon>
        <taxon>Pseudomonadota</taxon>
        <taxon>Gammaproteobacteria</taxon>
        <taxon>Enterobacterales</taxon>
        <taxon>Morganellaceae</taxon>
        <taxon>Proteus</taxon>
    </lineage>
</organism>
<proteinExistence type="predicted"/>
<dbReference type="InterPro" id="IPR054052">
    <property type="entry name" value="Y16Q-like"/>
</dbReference>
<dbReference type="RefSeq" id="WP_115370293.1">
    <property type="nucleotide sequence ID" value="NZ_UGTW01000001.1"/>
</dbReference>
<dbReference type="Pfam" id="PF21825">
    <property type="entry name" value="crAss001_48"/>
    <property type="match status" value="1"/>
</dbReference>
<accession>A0A379F463</accession>
<evidence type="ECO:0000313" key="1">
    <source>
        <dbReference type="EMBL" id="SUC14415.1"/>
    </source>
</evidence>
<gene>
    <name evidence="1" type="ORF">NCTC10376_00219</name>
</gene>
<protein>
    <submittedName>
        <fullName evidence="1">Uncharacterized protein</fullName>
    </submittedName>
</protein>
<sequence length="63" mass="7472">MQPHQQRVVDEKQELDDKITKLMAFIGGDIFKSLEHRDQELLGQQLGHMRSYSETLSLRIERF</sequence>
<dbReference type="AlphaFoldDB" id="A0A379F463"/>
<dbReference type="EMBL" id="UGTW01000001">
    <property type="protein sequence ID" value="SUC14415.1"/>
    <property type="molecule type" value="Genomic_DNA"/>
</dbReference>
<evidence type="ECO:0000313" key="2">
    <source>
        <dbReference type="Proteomes" id="UP000254331"/>
    </source>
</evidence>
<name>A0A379F463_PROVU</name>
<reference evidence="1 2" key="1">
    <citation type="submission" date="2018-06" db="EMBL/GenBank/DDBJ databases">
        <authorList>
            <consortium name="Pathogen Informatics"/>
            <person name="Doyle S."/>
        </authorList>
    </citation>
    <scope>NUCLEOTIDE SEQUENCE [LARGE SCALE GENOMIC DNA]</scope>
    <source>
        <strain evidence="1 2">NCTC10376</strain>
    </source>
</reference>